<keyword evidence="2" id="KW-0677">Repeat</keyword>
<feature type="compositionally biased region" description="Polar residues" evidence="6">
    <location>
        <begin position="395"/>
        <end position="405"/>
    </location>
</feature>
<feature type="domain" description="C2H2-type" evidence="7">
    <location>
        <begin position="244"/>
        <end position="275"/>
    </location>
</feature>
<protein>
    <recommendedName>
        <fullName evidence="7">C2H2-type domain-containing protein</fullName>
    </recommendedName>
</protein>
<dbReference type="InterPro" id="IPR013087">
    <property type="entry name" value="Znf_C2H2_type"/>
</dbReference>
<accession>A0ABN8AQY3</accession>
<dbReference type="EMBL" id="OU963903">
    <property type="protein sequence ID" value="CAH0398016.1"/>
    <property type="molecule type" value="Genomic_DNA"/>
</dbReference>
<dbReference type="PANTHER" id="PTHR24379">
    <property type="entry name" value="KRAB AND ZINC FINGER DOMAIN-CONTAINING"/>
    <property type="match status" value="1"/>
</dbReference>
<dbReference type="Pfam" id="PF00096">
    <property type="entry name" value="zf-C2H2"/>
    <property type="match status" value="7"/>
</dbReference>
<dbReference type="SMART" id="SM00355">
    <property type="entry name" value="ZnF_C2H2"/>
    <property type="match status" value="9"/>
</dbReference>
<keyword evidence="9" id="KW-1185">Reference proteome</keyword>
<feature type="domain" description="C2H2-type" evidence="7">
    <location>
        <begin position="127"/>
        <end position="150"/>
    </location>
</feature>
<dbReference type="Proteomes" id="UP001153292">
    <property type="component" value="Chromosome 10"/>
</dbReference>
<name>A0ABN8AQY3_CHISP</name>
<reference evidence="8" key="1">
    <citation type="submission" date="2021-12" db="EMBL/GenBank/DDBJ databases">
        <authorList>
            <person name="King R."/>
        </authorList>
    </citation>
    <scope>NUCLEOTIDE SEQUENCE</scope>
</reference>
<evidence type="ECO:0000259" key="7">
    <source>
        <dbReference type="PROSITE" id="PS50157"/>
    </source>
</evidence>
<keyword evidence="3 5" id="KW-0863">Zinc-finger</keyword>
<dbReference type="PROSITE" id="PS50157">
    <property type="entry name" value="ZINC_FINGER_C2H2_2"/>
    <property type="match status" value="8"/>
</dbReference>
<gene>
    <name evidence="8" type="ORF">CHILSU_LOCUS1121</name>
</gene>
<dbReference type="SUPFAM" id="SSF57667">
    <property type="entry name" value="beta-beta-alpha zinc fingers"/>
    <property type="match status" value="5"/>
</dbReference>
<evidence type="ECO:0000256" key="5">
    <source>
        <dbReference type="PROSITE-ProRule" id="PRU00042"/>
    </source>
</evidence>
<organism evidence="8 9">
    <name type="scientific">Chilo suppressalis</name>
    <name type="common">Asiatic rice borer moth</name>
    <dbReference type="NCBI Taxonomy" id="168631"/>
    <lineage>
        <taxon>Eukaryota</taxon>
        <taxon>Metazoa</taxon>
        <taxon>Ecdysozoa</taxon>
        <taxon>Arthropoda</taxon>
        <taxon>Hexapoda</taxon>
        <taxon>Insecta</taxon>
        <taxon>Pterygota</taxon>
        <taxon>Neoptera</taxon>
        <taxon>Endopterygota</taxon>
        <taxon>Lepidoptera</taxon>
        <taxon>Glossata</taxon>
        <taxon>Ditrysia</taxon>
        <taxon>Pyraloidea</taxon>
        <taxon>Crambidae</taxon>
        <taxon>Crambinae</taxon>
        <taxon>Chilo</taxon>
    </lineage>
</organism>
<evidence type="ECO:0000256" key="1">
    <source>
        <dbReference type="ARBA" id="ARBA00022723"/>
    </source>
</evidence>
<dbReference type="PANTHER" id="PTHR24379:SF121">
    <property type="entry name" value="C2H2-TYPE DOMAIN-CONTAINING PROTEIN"/>
    <property type="match status" value="1"/>
</dbReference>
<dbReference type="Gene3D" id="3.30.160.60">
    <property type="entry name" value="Classic Zinc Finger"/>
    <property type="match status" value="8"/>
</dbReference>
<feature type="domain" description="C2H2-type" evidence="7">
    <location>
        <begin position="71"/>
        <end position="98"/>
    </location>
</feature>
<evidence type="ECO:0000256" key="4">
    <source>
        <dbReference type="ARBA" id="ARBA00022833"/>
    </source>
</evidence>
<keyword evidence="4" id="KW-0862">Zinc</keyword>
<evidence type="ECO:0000313" key="9">
    <source>
        <dbReference type="Proteomes" id="UP001153292"/>
    </source>
</evidence>
<feature type="domain" description="C2H2-type" evidence="7">
    <location>
        <begin position="99"/>
        <end position="126"/>
    </location>
</feature>
<keyword evidence="1" id="KW-0479">Metal-binding</keyword>
<dbReference type="PROSITE" id="PS00028">
    <property type="entry name" value="ZINC_FINGER_C2H2_1"/>
    <property type="match status" value="8"/>
</dbReference>
<evidence type="ECO:0000256" key="3">
    <source>
        <dbReference type="ARBA" id="ARBA00022771"/>
    </source>
</evidence>
<feature type="domain" description="C2H2-type" evidence="7">
    <location>
        <begin position="312"/>
        <end position="339"/>
    </location>
</feature>
<feature type="domain" description="C2H2-type" evidence="7">
    <location>
        <begin position="217"/>
        <end position="244"/>
    </location>
</feature>
<dbReference type="InterPro" id="IPR036236">
    <property type="entry name" value="Znf_C2H2_sf"/>
</dbReference>
<sequence length="562" mass="65089">MGSANGLVEETDPNLMEYALKKSLISRNKLAIILRGSNGQCQYCCVECPARYEEKEKLELHLCMHHKEYRFLCGICGTGLKRKEHLDRHTMEHQQVRPHVCQTCGKGFKRKEHLNIHQSIHKEDKTQVCSLCDRSFHRKDHLQKHLQTHSKLFLEQNMYPVAEQELLEIKCEIMDEYEKLDASVDEMECASEDLDSSDAFSESADVKTPDAYNDKPYVCEICSKSYKRKDHLKIHSWTHLTKDKICTECGKGFHQEDHLRAHMRVCIQVHMKQYQGNQTEEGMVGSEEYDPMLAQDLLVERRSFQDLHLRPHECPICHRRFKRKQHLKVHAKVHLNAKKMDHSIWCSMCGQEFKSNGEFEGHECPYSGNQNGPTNEDELAHSTDAPQEAKKENNKPTQPSMPTETIESVDGASYLMVHDERDIPVPQRVYVCRYCSKPFKRKDHYKIHLHIHTGVRSFFCQHCGKGFYRKDHLQKHAQIHARAQLQSRAPPKKQLPGLLPLSSVPKKEIKPEITIHAPSNSKLRVPLQIKVPYQVVLSNSDGEQRSVTIDPQNGTKQHEIFT</sequence>
<proteinExistence type="predicted"/>
<feature type="domain" description="C2H2-type" evidence="7">
    <location>
        <begin position="430"/>
        <end position="457"/>
    </location>
</feature>
<feature type="domain" description="C2H2-type" evidence="7">
    <location>
        <begin position="458"/>
        <end position="485"/>
    </location>
</feature>
<evidence type="ECO:0000313" key="8">
    <source>
        <dbReference type="EMBL" id="CAH0398016.1"/>
    </source>
</evidence>
<evidence type="ECO:0000256" key="6">
    <source>
        <dbReference type="SAM" id="MobiDB-lite"/>
    </source>
</evidence>
<feature type="region of interest" description="Disordered" evidence="6">
    <location>
        <begin position="364"/>
        <end position="405"/>
    </location>
</feature>
<evidence type="ECO:0000256" key="2">
    <source>
        <dbReference type="ARBA" id="ARBA00022737"/>
    </source>
</evidence>